<evidence type="ECO:0000256" key="10">
    <source>
        <dbReference type="PROSITE-ProRule" id="PRU00282"/>
    </source>
</evidence>
<feature type="region of interest" description="Disordered" evidence="12">
    <location>
        <begin position="296"/>
        <end position="323"/>
    </location>
</feature>
<dbReference type="InterPro" id="IPR002067">
    <property type="entry name" value="MCP"/>
</dbReference>
<dbReference type="InterPro" id="IPR023395">
    <property type="entry name" value="MCP_dom_sf"/>
</dbReference>
<evidence type="ECO:0000256" key="6">
    <source>
        <dbReference type="ARBA" id="ARBA00022792"/>
    </source>
</evidence>
<dbReference type="InterPro" id="IPR018108">
    <property type="entry name" value="MCP_transmembrane"/>
</dbReference>
<dbReference type="PANTHER" id="PTHR45667">
    <property type="entry name" value="S-ADENOSYLMETHIONINE MITOCHONDRIAL CARRIER PROTEIN"/>
    <property type="match status" value="1"/>
</dbReference>
<keyword evidence="7 13" id="KW-1133">Transmembrane helix</keyword>
<evidence type="ECO:0000256" key="11">
    <source>
        <dbReference type="RuleBase" id="RU000488"/>
    </source>
</evidence>
<evidence type="ECO:0000256" key="8">
    <source>
        <dbReference type="ARBA" id="ARBA00023128"/>
    </source>
</evidence>
<dbReference type="Pfam" id="PF00153">
    <property type="entry name" value="Mito_carr"/>
    <property type="match status" value="4"/>
</dbReference>
<reference evidence="14 15" key="3">
    <citation type="journal article" date="2015" name="Genome Announc.">
        <title>Draft Genome Sequence of the Archiascomycetous Yeast Saitoella complicata.</title>
        <authorList>
            <person name="Yamauchi K."/>
            <person name="Kondo S."/>
            <person name="Hamamoto M."/>
            <person name="Takahashi Y."/>
            <person name="Ogura Y."/>
            <person name="Hayashi T."/>
            <person name="Nishida H."/>
        </authorList>
    </citation>
    <scope>NUCLEOTIDE SEQUENCE [LARGE SCALE GENOMIC DNA]</scope>
    <source>
        <strain evidence="14 15">NRRL Y-17804</strain>
    </source>
</reference>
<keyword evidence="6" id="KW-0999">Mitochondrion inner membrane</keyword>
<proteinExistence type="inferred from homology"/>
<feature type="compositionally biased region" description="Low complexity" evidence="12">
    <location>
        <begin position="308"/>
        <end position="320"/>
    </location>
</feature>
<name>A0A0E9N802_SAICN</name>
<dbReference type="GO" id="GO:0005743">
    <property type="term" value="C:mitochondrial inner membrane"/>
    <property type="evidence" value="ECO:0007669"/>
    <property type="project" value="UniProtKB-SubCell"/>
</dbReference>
<evidence type="ECO:0000256" key="7">
    <source>
        <dbReference type="ARBA" id="ARBA00022989"/>
    </source>
</evidence>
<keyword evidence="4 10" id="KW-0812">Transmembrane</keyword>
<evidence type="ECO:0000256" key="9">
    <source>
        <dbReference type="ARBA" id="ARBA00023136"/>
    </source>
</evidence>
<evidence type="ECO:0000256" key="4">
    <source>
        <dbReference type="ARBA" id="ARBA00022692"/>
    </source>
</evidence>
<dbReference type="FunFam" id="1.50.40.10:FF:000095">
    <property type="entry name" value="Mitochondrial carrier protein"/>
    <property type="match status" value="1"/>
</dbReference>
<keyword evidence="8" id="KW-0496">Mitochondrion</keyword>
<protein>
    <recommendedName>
        <fullName evidence="16">Mitochondrial carrier</fullName>
    </recommendedName>
</protein>
<feature type="repeat" description="Solcar" evidence="10">
    <location>
        <begin position="65"/>
        <end position="151"/>
    </location>
</feature>
<dbReference type="AlphaFoldDB" id="A0A0E9N802"/>
<dbReference type="PROSITE" id="PS50920">
    <property type="entry name" value="SOLCAR"/>
    <property type="match status" value="3"/>
</dbReference>
<organism evidence="14 15">
    <name type="scientific">Saitoella complicata (strain BCRC 22490 / CBS 7301 / JCM 7358 / NBRC 10748 / NRRL Y-17804)</name>
    <dbReference type="NCBI Taxonomy" id="698492"/>
    <lineage>
        <taxon>Eukaryota</taxon>
        <taxon>Fungi</taxon>
        <taxon>Dikarya</taxon>
        <taxon>Ascomycota</taxon>
        <taxon>Taphrinomycotina</taxon>
        <taxon>Taphrinomycotina incertae sedis</taxon>
        <taxon>Saitoella</taxon>
    </lineage>
</organism>
<evidence type="ECO:0000256" key="5">
    <source>
        <dbReference type="ARBA" id="ARBA00022737"/>
    </source>
</evidence>
<reference evidence="14 15" key="1">
    <citation type="journal article" date="2011" name="J. Gen. Appl. Microbiol.">
        <title>Draft genome sequencing of the enigmatic yeast Saitoella complicata.</title>
        <authorList>
            <person name="Nishida H."/>
            <person name="Hamamoto M."/>
            <person name="Sugiyama J."/>
        </authorList>
    </citation>
    <scope>NUCLEOTIDE SEQUENCE [LARGE SCALE GENOMIC DNA]</scope>
    <source>
        <strain evidence="14 15">NRRL Y-17804</strain>
    </source>
</reference>
<evidence type="ECO:0000256" key="1">
    <source>
        <dbReference type="ARBA" id="ARBA00004448"/>
    </source>
</evidence>
<evidence type="ECO:0000256" key="3">
    <source>
        <dbReference type="ARBA" id="ARBA00022448"/>
    </source>
</evidence>
<accession>A0A0E9N802</accession>
<dbReference type="GO" id="GO:0055085">
    <property type="term" value="P:transmembrane transport"/>
    <property type="evidence" value="ECO:0007669"/>
    <property type="project" value="InterPro"/>
</dbReference>
<keyword evidence="5" id="KW-0677">Repeat</keyword>
<keyword evidence="9 10" id="KW-0472">Membrane</keyword>
<evidence type="ECO:0008006" key="16">
    <source>
        <dbReference type="Google" id="ProtNLM"/>
    </source>
</evidence>
<comment type="caution">
    <text evidence="14">The sequence shown here is derived from an EMBL/GenBank/DDBJ whole genome shotgun (WGS) entry which is preliminary data.</text>
</comment>
<keyword evidence="3 11" id="KW-0813">Transport</keyword>
<dbReference type="OMA" id="FFGVYEF"/>
<evidence type="ECO:0000313" key="14">
    <source>
        <dbReference type="EMBL" id="GAO45918.1"/>
    </source>
</evidence>
<gene>
    <name evidence="14" type="ORF">G7K_0164-t1</name>
</gene>
<evidence type="ECO:0000256" key="2">
    <source>
        <dbReference type="ARBA" id="ARBA00006375"/>
    </source>
</evidence>
<keyword evidence="15" id="KW-1185">Reference proteome</keyword>
<feature type="repeat" description="Solcar" evidence="10">
    <location>
        <begin position="158"/>
        <end position="252"/>
    </location>
</feature>
<dbReference type="PRINTS" id="PR00926">
    <property type="entry name" value="MITOCARRIER"/>
</dbReference>
<evidence type="ECO:0000256" key="12">
    <source>
        <dbReference type="SAM" id="MobiDB-lite"/>
    </source>
</evidence>
<dbReference type="STRING" id="698492.A0A0E9N802"/>
<evidence type="ECO:0000313" key="15">
    <source>
        <dbReference type="Proteomes" id="UP000033140"/>
    </source>
</evidence>
<sequence>MAHQIRSRQHRRNRESTIRSSIKAAVCCYIAKSLRLITPAVPSTVLPACPRLLWFCLSSVAEVDPPYTHAMLAGGFGGSIGDLLMHSVDTVKTRQQVAPHVAKYATLPSAYRTIYRQEGLRGLYGGITPAIMGSVPGTVMFFGTYEYSKRNLIEAGMPDTLAHLSAGFLGDLVASTIYVPSEVLKTRLQMQGRYNNPHFSSGYNYRGTLHAIETICRLEGRGALFHGYKATILRDLPFSALQFAFYERFKKAAHDHVGSRDIGMPLETLTGAMAGGLAGMITTPLDVVKTRIQTQVRSPAREIESRIPRSGSAAPSSSKSQHSRHFSSSCVHMISTSSPSTTPTLPSSVKLHTSSVAEGLKIIYKSEGFAGLFRGVAPRVAWTAAQSSFMFVLYENGLKMLAKWWPDAI</sequence>
<dbReference type="SUPFAM" id="SSF103506">
    <property type="entry name" value="Mitochondrial carrier"/>
    <property type="match status" value="1"/>
</dbReference>
<feature type="repeat" description="Solcar" evidence="10">
    <location>
        <begin position="262"/>
        <end position="400"/>
    </location>
</feature>
<dbReference type="Proteomes" id="UP000033140">
    <property type="component" value="Unassembled WGS sequence"/>
</dbReference>
<dbReference type="EMBL" id="BACD03000001">
    <property type="protein sequence ID" value="GAO45918.1"/>
    <property type="molecule type" value="Genomic_DNA"/>
</dbReference>
<feature type="transmembrane region" description="Helical" evidence="13">
    <location>
        <begin position="122"/>
        <end position="142"/>
    </location>
</feature>
<dbReference type="Gene3D" id="1.50.40.10">
    <property type="entry name" value="Mitochondrial carrier domain"/>
    <property type="match status" value="2"/>
</dbReference>
<comment type="subcellular location">
    <subcellularLocation>
        <location evidence="1">Mitochondrion inner membrane</location>
        <topology evidence="1">Multi-pass membrane protein</topology>
    </subcellularLocation>
</comment>
<comment type="similarity">
    <text evidence="2 11">Belongs to the mitochondrial carrier (TC 2.A.29) family.</text>
</comment>
<evidence type="ECO:0000256" key="13">
    <source>
        <dbReference type="SAM" id="Phobius"/>
    </source>
</evidence>
<reference evidence="14 15" key="2">
    <citation type="journal article" date="2014" name="J. Gen. Appl. Microbiol.">
        <title>The early diverging ascomycetous budding yeast Saitoella complicata has three histone deacetylases belonging to the Clr6, Hos2, and Rpd3 lineages.</title>
        <authorList>
            <person name="Nishida H."/>
            <person name="Matsumoto T."/>
            <person name="Kondo S."/>
            <person name="Hamamoto M."/>
            <person name="Yoshikawa H."/>
        </authorList>
    </citation>
    <scope>NUCLEOTIDE SEQUENCE [LARGE SCALE GENOMIC DNA]</scope>
    <source>
        <strain evidence="14 15">NRRL Y-17804</strain>
    </source>
</reference>